<dbReference type="AlphaFoldDB" id="A0A8D8YSE2"/>
<dbReference type="EMBL" id="HBUF01392111">
    <property type="protein sequence ID" value="CAG6734245.1"/>
    <property type="molecule type" value="Transcribed_RNA"/>
</dbReference>
<protein>
    <submittedName>
        <fullName evidence="1">Uncharacterized protein</fullName>
    </submittedName>
</protein>
<organism evidence="1">
    <name type="scientific">Cacopsylla melanoneura</name>
    <dbReference type="NCBI Taxonomy" id="428564"/>
    <lineage>
        <taxon>Eukaryota</taxon>
        <taxon>Metazoa</taxon>
        <taxon>Ecdysozoa</taxon>
        <taxon>Arthropoda</taxon>
        <taxon>Hexapoda</taxon>
        <taxon>Insecta</taxon>
        <taxon>Pterygota</taxon>
        <taxon>Neoptera</taxon>
        <taxon>Paraneoptera</taxon>
        <taxon>Hemiptera</taxon>
        <taxon>Sternorrhyncha</taxon>
        <taxon>Psylloidea</taxon>
        <taxon>Psyllidae</taxon>
        <taxon>Psyllinae</taxon>
        <taxon>Cacopsylla</taxon>
    </lineage>
</organism>
<proteinExistence type="predicted"/>
<sequence>MCFTFQLVQSFQVLVVFFNQFDEFGLFTKPLVANGFNVGAEIFNVVRERDDELLFGSFVVQVLFQHFQFPSITHSCIEHSPGLVSTPPVSDSPVPSLHFSLRFVFSLLRFSFQLCPSDEFSSQYCRP</sequence>
<evidence type="ECO:0000313" key="1">
    <source>
        <dbReference type="EMBL" id="CAG6734243.1"/>
    </source>
</evidence>
<accession>A0A8D8YSE2</accession>
<name>A0A8D8YSE2_9HEMI</name>
<reference evidence="1" key="1">
    <citation type="submission" date="2021-05" db="EMBL/GenBank/DDBJ databases">
        <authorList>
            <person name="Alioto T."/>
            <person name="Alioto T."/>
            <person name="Gomez Garrido J."/>
        </authorList>
    </citation>
    <scope>NUCLEOTIDE SEQUENCE</scope>
</reference>
<dbReference type="EMBL" id="HBUF01392110">
    <property type="protein sequence ID" value="CAG6734243.1"/>
    <property type="molecule type" value="Transcribed_RNA"/>
</dbReference>